<organism evidence="1 2">
    <name type="scientific">Ancylostoma caninum</name>
    <name type="common">Dog hookworm</name>
    <dbReference type="NCBI Taxonomy" id="29170"/>
    <lineage>
        <taxon>Eukaryota</taxon>
        <taxon>Metazoa</taxon>
        <taxon>Ecdysozoa</taxon>
        <taxon>Nematoda</taxon>
        <taxon>Chromadorea</taxon>
        <taxon>Rhabditida</taxon>
        <taxon>Rhabditina</taxon>
        <taxon>Rhabditomorpha</taxon>
        <taxon>Strongyloidea</taxon>
        <taxon>Ancylostomatidae</taxon>
        <taxon>Ancylostomatinae</taxon>
        <taxon>Ancylostoma</taxon>
    </lineage>
</organism>
<evidence type="ECO:0000313" key="2">
    <source>
        <dbReference type="Proteomes" id="UP000252519"/>
    </source>
</evidence>
<evidence type="ECO:0000313" key="1">
    <source>
        <dbReference type="EMBL" id="RCN34017.1"/>
    </source>
</evidence>
<evidence type="ECO:0008006" key="3">
    <source>
        <dbReference type="Google" id="ProtNLM"/>
    </source>
</evidence>
<keyword evidence="2" id="KW-1185">Reference proteome</keyword>
<dbReference type="AlphaFoldDB" id="A0A368FUT5"/>
<dbReference type="Proteomes" id="UP000252519">
    <property type="component" value="Unassembled WGS sequence"/>
</dbReference>
<dbReference type="EMBL" id="JOJR01000834">
    <property type="protein sequence ID" value="RCN34017.1"/>
    <property type="molecule type" value="Genomic_DNA"/>
</dbReference>
<dbReference type="STRING" id="29170.A0A368FUT5"/>
<proteinExistence type="predicted"/>
<name>A0A368FUT5_ANCCA</name>
<reference evidence="1 2" key="1">
    <citation type="submission" date="2014-10" db="EMBL/GenBank/DDBJ databases">
        <title>Draft genome of the hookworm Ancylostoma caninum.</title>
        <authorList>
            <person name="Mitreva M."/>
        </authorList>
    </citation>
    <scope>NUCLEOTIDE SEQUENCE [LARGE SCALE GENOMIC DNA]</scope>
    <source>
        <strain evidence="1 2">Baltimore</strain>
    </source>
</reference>
<gene>
    <name evidence="1" type="ORF">ANCCAN_20133</name>
</gene>
<feature type="non-terminal residue" evidence="1">
    <location>
        <position position="136"/>
    </location>
</feature>
<protein>
    <recommendedName>
        <fullName evidence="3">Myb-like domain-containing protein</fullName>
    </recommendedName>
</protein>
<dbReference type="OrthoDB" id="3938623at2759"/>
<comment type="caution">
    <text evidence="1">The sequence shown here is derived from an EMBL/GenBank/DDBJ whole genome shotgun (WGS) entry which is preliminary data.</text>
</comment>
<accession>A0A368FUT5</accession>
<sequence length="136" mass="15545">MLRHTVHWGFDSSNWRLMLELVKPSSESSACRERWKQFIGESTDPCQSRFVECNSSNKAKRTIVDQIEEVPLKVARSMDSLEAAKETIGIPECIDSSFLQKARLRDNLSRLFGSKSYDPLALLSDTMQKETAFKVK</sequence>